<reference evidence="2" key="1">
    <citation type="journal article" date="2007" name="Proc. Natl. Acad. Sci. U.S.A.">
        <title>Genome sequencing reveals complex secondary metabolome in the marine actinomycete Salinispora tropica.</title>
        <authorList>
            <person name="Udwary D.W."/>
            <person name="Zeigler L."/>
            <person name="Asolkar R.N."/>
            <person name="Singan V."/>
            <person name="Lapidus A."/>
            <person name="Fenical W."/>
            <person name="Jensen P.R."/>
            <person name="Moore B.S."/>
        </authorList>
    </citation>
    <scope>NUCLEOTIDE SEQUENCE [LARGE SCALE GENOMIC DNA]</scope>
    <source>
        <strain evidence="2">ATCC BAA-916 / DSM 44818 / CNB-440</strain>
    </source>
</reference>
<accession>A4X1Z6</accession>
<dbReference type="KEGG" id="stp:Strop_0411"/>
<protein>
    <submittedName>
        <fullName evidence="1">Uncharacterized protein</fullName>
    </submittedName>
</protein>
<proteinExistence type="predicted"/>
<dbReference type="HOGENOM" id="CLU_110681_0_0_11"/>
<evidence type="ECO:0000313" key="1">
    <source>
        <dbReference type="EMBL" id="ABP52896.1"/>
    </source>
</evidence>
<dbReference type="Gene3D" id="2.120.10.30">
    <property type="entry name" value="TolB, C-terminal domain"/>
    <property type="match status" value="1"/>
</dbReference>
<name>A4X1Z6_SALTO</name>
<keyword evidence="2" id="KW-1185">Reference proteome</keyword>
<dbReference type="InterPro" id="IPR011042">
    <property type="entry name" value="6-blade_b-propeller_TolB-like"/>
</dbReference>
<dbReference type="RefSeq" id="WP_011904330.1">
    <property type="nucleotide sequence ID" value="NC_009380.1"/>
</dbReference>
<gene>
    <name evidence="1" type="ordered locus">Strop_0411</name>
</gene>
<sequence length="157" mass="16896">MEQATLWMAKIDGSDRRELRDEVSELCGPAWLPDSRQLLVATRITADRSGKGLVDVSSGKFTEVDHTDGCQPAWAADGTIAAPDGGDGTIVLTGPDGTDQRTIPRLGYGHEYVSFDLSSLSPDGRRIALYRSNPARTVGDAARSLRANVVLDTPARR</sequence>
<dbReference type="STRING" id="369723.Strop_0411"/>
<evidence type="ECO:0000313" key="2">
    <source>
        <dbReference type="Proteomes" id="UP000000235"/>
    </source>
</evidence>
<dbReference type="SUPFAM" id="SSF69304">
    <property type="entry name" value="Tricorn protease N-terminal domain"/>
    <property type="match status" value="1"/>
</dbReference>
<dbReference type="EMBL" id="CP000667">
    <property type="protein sequence ID" value="ABP52896.1"/>
    <property type="molecule type" value="Genomic_DNA"/>
</dbReference>
<organism evidence="1 2">
    <name type="scientific">Salinispora tropica (strain ATCC BAA-916 / DSM 44818 / JCM 13857 / NBRC 105044 / CNB-440)</name>
    <dbReference type="NCBI Taxonomy" id="369723"/>
    <lineage>
        <taxon>Bacteria</taxon>
        <taxon>Bacillati</taxon>
        <taxon>Actinomycetota</taxon>
        <taxon>Actinomycetes</taxon>
        <taxon>Micromonosporales</taxon>
        <taxon>Micromonosporaceae</taxon>
        <taxon>Salinispora</taxon>
    </lineage>
</organism>
<dbReference type="Proteomes" id="UP000000235">
    <property type="component" value="Chromosome"/>
</dbReference>
<dbReference type="AlphaFoldDB" id="A4X1Z6"/>